<proteinExistence type="predicted"/>
<gene>
    <name evidence="4" type="ORF">DLD82_15360</name>
</gene>
<name>A0A2V2MWR1_9EURY</name>
<evidence type="ECO:0000313" key="4">
    <source>
        <dbReference type="EMBL" id="PWR70670.1"/>
    </source>
</evidence>
<dbReference type="SUPFAM" id="SSF52172">
    <property type="entry name" value="CheY-like"/>
    <property type="match status" value="1"/>
</dbReference>
<protein>
    <submittedName>
        <fullName evidence="4">Two-component system response regulator</fullName>
    </submittedName>
</protein>
<dbReference type="CDD" id="cd00156">
    <property type="entry name" value="REC"/>
    <property type="match status" value="1"/>
</dbReference>
<evidence type="ECO:0000256" key="2">
    <source>
        <dbReference type="PROSITE-ProRule" id="PRU00169"/>
    </source>
</evidence>
<dbReference type="Gene3D" id="3.40.50.2300">
    <property type="match status" value="1"/>
</dbReference>
<organism evidence="4 5">
    <name type="scientific">Methanospirillum stamsii</name>
    <dbReference type="NCBI Taxonomy" id="1277351"/>
    <lineage>
        <taxon>Archaea</taxon>
        <taxon>Methanobacteriati</taxon>
        <taxon>Methanobacteriota</taxon>
        <taxon>Stenosarchaea group</taxon>
        <taxon>Methanomicrobia</taxon>
        <taxon>Methanomicrobiales</taxon>
        <taxon>Methanospirillaceae</taxon>
        <taxon>Methanospirillum</taxon>
    </lineage>
</organism>
<dbReference type="PANTHER" id="PTHR44591:SF3">
    <property type="entry name" value="RESPONSE REGULATORY DOMAIN-CONTAINING PROTEIN"/>
    <property type="match status" value="1"/>
</dbReference>
<dbReference type="InterPro" id="IPR050595">
    <property type="entry name" value="Bact_response_regulator"/>
</dbReference>
<keyword evidence="5" id="KW-1185">Reference proteome</keyword>
<accession>A0A2V2MWR1</accession>
<comment type="caution">
    <text evidence="4">The sequence shown here is derived from an EMBL/GenBank/DDBJ whole genome shotgun (WGS) entry which is preliminary data.</text>
</comment>
<reference evidence="4 5" key="1">
    <citation type="submission" date="2018-05" db="EMBL/GenBank/DDBJ databases">
        <title>Draft genome of Methanospirillum stamsii Pt1.</title>
        <authorList>
            <person name="Dueholm M.S."/>
            <person name="Nielsen P.H."/>
            <person name="Bakmann L.F."/>
            <person name="Otzen D.E."/>
        </authorList>
    </citation>
    <scope>NUCLEOTIDE SEQUENCE [LARGE SCALE GENOMIC DNA]</scope>
    <source>
        <strain evidence="4 5">Pt1</strain>
    </source>
</reference>
<dbReference type="EMBL" id="QGMZ01000040">
    <property type="protein sequence ID" value="PWR70670.1"/>
    <property type="molecule type" value="Genomic_DNA"/>
</dbReference>
<keyword evidence="1 2" id="KW-0597">Phosphoprotein</keyword>
<dbReference type="PROSITE" id="PS50110">
    <property type="entry name" value="RESPONSE_REGULATORY"/>
    <property type="match status" value="1"/>
</dbReference>
<evidence type="ECO:0000313" key="5">
    <source>
        <dbReference type="Proteomes" id="UP000245934"/>
    </source>
</evidence>
<feature type="modified residue" description="4-aspartylphosphate" evidence="2">
    <location>
        <position position="53"/>
    </location>
</feature>
<dbReference type="Proteomes" id="UP000245934">
    <property type="component" value="Unassembled WGS sequence"/>
</dbReference>
<dbReference type="SMART" id="SM00448">
    <property type="entry name" value="REC"/>
    <property type="match status" value="1"/>
</dbReference>
<sequence length="122" mass="13572">MVQKILIVDDTIKDLQSGSQLLTRSGFQVYTARNGEDALSLLEKKIPDIILLDLIMPGMDGIEVMRIIREKYPEIPVVLCTAADQEPIVRLAMLSGAFGVIVKPYDPDTMLRTIRRSLGEEG</sequence>
<dbReference type="AlphaFoldDB" id="A0A2V2MWR1"/>
<evidence type="ECO:0000256" key="1">
    <source>
        <dbReference type="ARBA" id="ARBA00022553"/>
    </source>
</evidence>
<evidence type="ECO:0000259" key="3">
    <source>
        <dbReference type="PROSITE" id="PS50110"/>
    </source>
</evidence>
<feature type="domain" description="Response regulatory" evidence="3">
    <location>
        <begin position="4"/>
        <end position="118"/>
    </location>
</feature>
<dbReference type="Pfam" id="PF00072">
    <property type="entry name" value="Response_reg"/>
    <property type="match status" value="1"/>
</dbReference>
<dbReference type="InterPro" id="IPR011006">
    <property type="entry name" value="CheY-like_superfamily"/>
</dbReference>
<dbReference type="PANTHER" id="PTHR44591">
    <property type="entry name" value="STRESS RESPONSE REGULATOR PROTEIN 1"/>
    <property type="match status" value="1"/>
</dbReference>
<dbReference type="InterPro" id="IPR001789">
    <property type="entry name" value="Sig_transdc_resp-reg_receiver"/>
</dbReference>
<dbReference type="GO" id="GO:0000160">
    <property type="term" value="P:phosphorelay signal transduction system"/>
    <property type="evidence" value="ECO:0007669"/>
    <property type="project" value="InterPro"/>
</dbReference>